<evidence type="ECO:0000313" key="2">
    <source>
        <dbReference type="Proteomes" id="UP001150581"/>
    </source>
</evidence>
<organism evidence="1 2">
    <name type="scientific">Kickxella alabastrina</name>
    <dbReference type="NCBI Taxonomy" id="61397"/>
    <lineage>
        <taxon>Eukaryota</taxon>
        <taxon>Fungi</taxon>
        <taxon>Fungi incertae sedis</taxon>
        <taxon>Zoopagomycota</taxon>
        <taxon>Kickxellomycotina</taxon>
        <taxon>Kickxellomycetes</taxon>
        <taxon>Kickxellales</taxon>
        <taxon>Kickxellaceae</taxon>
        <taxon>Kickxella</taxon>
    </lineage>
</organism>
<protein>
    <submittedName>
        <fullName evidence="1">Uncharacterized protein</fullName>
    </submittedName>
</protein>
<name>A0ACC1IQ61_9FUNG</name>
<accession>A0ACC1IQ61</accession>
<dbReference type="EMBL" id="JANBPG010000222">
    <property type="protein sequence ID" value="KAJ1898637.1"/>
    <property type="molecule type" value="Genomic_DNA"/>
</dbReference>
<dbReference type="Proteomes" id="UP001150581">
    <property type="component" value="Unassembled WGS sequence"/>
</dbReference>
<sequence length="124" mass="12559">MKTFVLAAVATVAAAADSIPFPSQTLNSVQAEAIASLSAAQASLNAVNSHHVADNKASQAAAIHSQSVFNHNLGTSSEDLSDLGDLDYENMSGSYVHEQSSTSSASSVAGSMLALALMAGVAMF</sequence>
<reference evidence="1" key="1">
    <citation type="submission" date="2022-07" db="EMBL/GenBank/DDBJ databases">
        <title>Phylogenomic reconstructions and comparative analyses of Kickxellomycotina fungi.</title>
        <authorList>
            <person name="Reynolds N.K."/>
            <person name="Stajich J.E."/>
            <person name="Barry K."/>
            <person name="Grigoriev I.V."/>
            <person name="Crous P."/>
            <person name="Smith M.E."/>
        </authorList>
    </citation>
    <scope>NUCLEOTIDE SEQUENCE</scope>
    <source>
        <strain evidence="1">Benny 63K</strain>
    </source>
</reference>
<evidence type="ECO:0000313" key="1">
    <source>
        <dbReference type="EMBL" id="KAJ1898637.1"/>
    </source>
</evidence>
<keyword evidence="2" id="KW-1185">Reference proteome</keyword>
<comment type="caution">
    <text evidence="1">The sequence shown here is derived from an EMBL/GenBank/DDBJ whole genome shotgun (WGS) entry which is preliminary data.</text>
</comment>
<proteinExistence type="predicted"/>
<gene>
    <name evidence="1" type="ORF">LPJ66_002627</name>
</gene>